<dbReference type="RefSeq" id="WP_210599110.1">
    <property type="nucleotide sequence ID" value="NZ_JAGKSQ010000011.1"/>
</dbReference>
<dbReference type="Proteomes" id="UP000678228">
    <property type="component" value="Unassembled WGS sequence"/>
</dbReference>
<evidence type="ECO:0000313" key="1">
    <source>
        <dbReference type="EMBL" id="MBP3953253.1"/>
    </source>
</evidence>
<sequence length="97" mass="11183">MNIDITTIHQELPDFNSHNEAKAWFTNKFPGSFRYKDSDEIDGITVHYYHLIKDSQAYSQYMETLESTEGHQITSVVPFESYSTIEITDEGDISISI</sequence>
<comment type="caution">
    <text evidence="1">The sequence shown here is derived from an EMBL/GenBank/DDBJ whole genome shotgun (WGS) entry which is preliminary data.</text>
</comment>
<reference evidence="1" key="1">
    <citation type="submission" date="2021-03" db="EMBL/GenBank/DDBJ databases">
        <title>Bacillus suaedae sp. nov., isolated from Suaeda aralocaspica.</title>
        <authorList>
            <person name="Lei R.F.R."/>
        </authorList>
    </citation>
    <scope>NUCLEOTIDE SEQUENCE</scope>
    <source>
        <strain evidence="1">YZJH907-2</strain>
    </source>
</reference>
<evidence type="ECO:0000313" key="2">
    <source>
        <dbReference type="Proteomes" id="UP000678228"/>
    </source>
</evidence>
<name>A0A940WYR4_9BACI</name>
<gene>
    <name evidence="1" type="ORF">J7W16_19185</name>
</gene>
<dbReference type="AlphaFoldDB" id="A0A940WYR4"/>
<proteinExistence type="predicted"/>
<protein>
    <submittedName>
        <fullName evidence="1">Uncharacterized protein</fullName>
    </submittedName>
</protein>
<organism evidence="1 2">
    <name type="scientific">Halalkalibacter suaedae</name>
    <dbReference type="NCBI Taxonomy" id="2822140"/>
    <lineage>
        <taxon>Bacteria</taxon>
        <taxon>Bacillati</taxon>
        <taxon>Bacillota</taxon>
        <taxon>Bacilli</taxon>
        <taxon>Bacillales</taxon>
        <taxon>Bacillaceae</taxon>
        <taxon>Halalkalibacter</taxon>
    </lineage>
</organism>
<accession>A0A940WYR4</accession>
<dbReference type="EMBL" id="JAGKSQ010000011">
    <property type="protein sequence ID" value="MBP3953253.1"/>
    <property type="molecule type" value="Genomic_DNA"/>
</dbReference>
<keyword evidence="2" id="KW-1185">Reference proteome</keyword>